<gene>
    <name evidence="1" type="ORF">BT1A1_2448</name>
</gene>
<sequence length="129" mass="15062">MSRKPSIFQRFQKKCETSDDHFDKDLKSHYYKSSFDKVLTTVEDMFKKDPAMKITAVSKDRGEISVSMTSRPKAFIIVTVIQVRPFQTAVDFMVSSEIFSIFGLYPTLKKLVLRFYQELDKQLPKSDMK</sequence>
<evidence type="ECO:0000313" key="1">
    <source>
        <dbReference type="EMBL" id="CEE02266.1"/>
    </source>
</evidence>
<accession>A0A090IVZ8</accession>
<proteinExistence type="predicted"/>
<dbReference type="AlphaFoldDB" id="A0A090IVZ8"/>
<dbReference type="EMBL" id="CCRF01000068">
    <property type="protein sequence ID" value="CEE02266.1"/>
    <property type="molecule type" value="Genomic_DNA"/>
</dbReference>
<name>A0A090IVZ8_9BACI</name>
<keyword evidence="2" id="KW-1185">Reference proteome</keyword>
<evidence type="ECO:0000313" key="2">
    <source>
        <dbReference type="Proteomes" id="UP000040576"/>
    </source>
</evidence>
<reference evidence="1 2" key="1">
    <citation type="submission" date="2014-07" db="EMBL/GenBank/DDBJ databases">
        <authorList>
            <person name="Wibberg Daniel"/>
        </authorList>
    </citation>
    <scope>NUCLEOTIDE SEQUENCE [LARGE SCALE GENOMIC DNA]</scope>
</reference>
<evidence type="ECO:0008006" key="3">
    <source>
        <dbReference type="Google" id="ProtNLM"/>
    </source>
</evidence>
<dbReference type="Proteomes" id="UP000040576">
    <property type="component" value="Unassembled WGS sequence"/>
</dbReference>
<protein>
    <recommendedName>
        <fullName evidence="3">Cytosolic protein</fullName>
    </recommendedName>
</protein>
<dbReference type="RefSeq" id="WP_051989123.1">
    <property type="nucleotide sequence ID" value="NZ_CCRF01000068.1"/>
</dbReference>
<organism evidence="1 2">
    <name type="scientific">Caldibacillus thermoamylovorans</name>
    <dbReference type="NCBI Taxonomy" id="35841"/>
    <lineage>
        <taxon>Bacteria</taxon>
        <taxon>Bacillati</taxon>
        <taxon>Bacillota</taxon>
        <taxon>Bacilli</taxon>
        <taxon>Bacillales</taxon>
        <taxon>Bacillaceae</taxon>
        <taxon>Caldibacillus</taxon>
    </lineage>
</organism>